<dbReference type="RefSeq" id="XP_056522427.1">
    <property type="nucleotide sequence ID" value="XM_056665477.1"/>
</dbReference>
<dbReference type="GeneID" id="81404647"/>
<reference evidence="1" key="2">
    <citation type="journal article" date="2023" name="IMA Fungus">
        <title>Comparative genomic study of the Penicillium genus elucidates a diverse pangenome and 15 lateral gene transfer events.</title>
        <authorList>
            <person name="Petersen C."/>
            <person name="Sorensen T."/>
            <person name="Nielsen M.R."/>
            <person name="Sondergaard T.E."/>
            <person name="Sorensen J.L."/>
            <person name="Fitzpatrick D.A."/>
            <person name="Frisvad J.C."/>
            <person name="Nielsen K.L."/>
        </authorList>
    </citation>
    <scope>NUCLEOTIDE SEQUENCE</scope>
    <source>
        <strain evidence="1">IBT 22155</strain>
    </source>
</reference>
<dbReference type="AlphaFoldDB" id="A0A9W9H0Z8"/>
<dbReference type="OrthoDB" id="5986190at2759"/>
<name>A0A9W9H0Z8_9EURO</name>
<dbReference type="SUPFAM" id="SSF52540">
    <property type="entry name" value="P-loop containing nucleoside triphosphate hydrolases"/>
    <property type="match status" value="1"/>
</dbReference>
<dbReference type="Proteomes" id="UP001149079">
    <property type="component" value="Unassembled WGS sequence"/>
</dbReference>
<accession>A0A9W9H0Z8</accession>
<evidence type="ECO:0000313" key="1">
    <source>
        <dbReference type="EMBL" id="KAJ5135455.1"/>
    </source>
</evidence>
<dbReference type="EMBL" id="JAPQKL010000004">
    <property type="protein sequence ID" value="KAJ5135455.1"/>
    <property type="molecule type" value="Genomic_DNA"/>
</dbReference>
<evidence type="ECO:0000313" key="2">
    <source>
        <dbReference type="Proteomes" id="UP001149079"/>
    </source>
</evidence>
<protein>
    <submittedName>
        <fullName evidence="1">Uncharacterized protein</fullName>
    </submittedName>
</protein>
<comment type="caution">
    <text evidence="1">The sequence shown here is derived from an EMBL/GenBank/DDBJ whole genome shotgun (WGS) entry which is preliminary data.</text>
</comment>
<sequence length="348" mass="39518">MMDLSEPTPEDWRYSQTPEFDVGPFIGRDDDLMELDAMIEARKATTDTLKNVTAVIGTSGQGGKISRNIWIDGTDQKSVLESLAQLSGMIFGSQSDTVYTMANKVVEFIENLSHPWLMVWDDVVWDGHNLPEDIANVQGLMPRGGKSNGTIDSREFAPRDLLHLVDPMSNVGFHYLYPLAEGHALDLFFGLLSPHEEWVRTPTMEARALKIIEYLGCRPLALVQTTKLILHFGLIDLSSFFREYKKHSAIMRSGISLLRSNQKDNEKRLRDTLDDDIAELQRGTCLHTFLLLAFYTMFDCSSLTEKLSEAAAASKVGLHYLFPWGRHFTKSTGEWDSEDFRRVFDYLH</sequence>
<reference evidence="1" key="1">
    <citation type="submission" date="2022-11" db="EMBL/GenBank/DDBJ databases">
        <authorList>
            <person name="Petersen C."/>
        </authorList>
    </citation>
    <scope>NUCLEOTIDE SEQUENCE</scope>
    <source>
        <strain evidence="1">IBT 22155</strain>
    </source>
</reference>
<gene>
    <name evidence="1" type="ORF">N7515_004733</name>
</gene>
<proteinExistence type="predicted"/>
<keyword evidence="2" id="KW-1185">Reference proteome</keyword>
<organism evidence="1 2">
    <name type="scientific">Penicillium bovifimosum</name>
    <dbReference type="NCBI Taxonomy" id="126998"/>
    <lineage>
        <taxon>Eukaryota</taxon>
        <taxon>Fungi</taxon>
        <taxon>Dikarya</taxon>
        <taxon>Ascomycota</taxon>
        <taxon>Pezizomycotina</taxon>
        <taxon>Eurotiomycetes</taxon>
        <taxon>Eurotiomycetidae</taxon>
        <taxon>Eurotiales</taxon>
        <taxon>Aspergillaceae</taxon>
        <taxon>Penicillium</taxon>
    </lineage>
</organism>
<dbReference type="InterPro" id="IPR027417">
    <property type="entry name" value="P-loop_NTPase"/>
</dbReference>